<evidence type="ECO:0000256" key="5">
    <source>
        <dbReference type="ARBA" id="ARBA00022475"/>
    </source>
</evidence>
<dbReference type="EC" id="1.16.1.9" evidence="3"/>
<keyword evidence="11 15" id="KW-0472">Membrane</keyword>
<evidence type="ECO:0000256" key="4">
    <source>
        <dbReference type="ARBA" id="ARBA00022448"/>
    </source>
</evidence>
<keyword evidence="5" id="KW-1003">Cell membrane</keyword>
<evidence type="ECO:0000313" key="18">
    <source>
        <dbReference type="Proteomes" id="UP000245946"/>
    </source>
</evidence>
<keyword evidence="18" id="KW-1185">Reference proteome</keyword>
<dbReference type="InterPro" id="IPR017927">
    <property type="entry name" value="FAD-bd_FR_type"/>
</dbReference>
<dbReference type="STRING" id="58919.A0A316Z107"/>
<dbReference type="InterPro" id="IPR013121">
    <property type="entry name" value="Fe_red_NAD-bd_6"/>
</dbReference>
<keyword evidence="8 15" id="KW-1133">Transmembrane helix</keyword>
<feature type="region of interest" description="Disordered" evidence="14">
    <location>
        <begin position="1"/>
        <end position="20"/>
    </location>
</feature>
<dbReference type="InterPro" id="IPR039261">
    <property type="entry name" value="FNR_nucleotide-bd"/>
</dbReference>
<feature type="compositionally biased region" description="Low complexity" evidence="14">
    <location>
        <begin position="988"/>
        <end position="997"/>
    </location>
</feature>
<dbReference type="Pfam" id="PF08030">
    <property type="entry name" value="NAD_binding_6"/>
    <property type="match status" value="1"/>
</dbReference>
<feature type="compositionally biased region" description="Gly residues" evidence="14">
    <location>
        <begin position="439"/>
        <end position="454"/>
    </location>
</feature>
<dbReference type="GeneID" id="37270977"/>
<dbReference type="Pfam" id="PF01794">
    <property type="entry name" value="Ferric_reduct"/>
    <property type="match status" value="1"/>
</dbReference>
<dbReference type="OrthoDB" id="10006946at2759"/>
<dbReference type="SFLD" id="SFLDS00052">
    <property type="entry name" value="Ferric_Reductase_Domain"/>
    <property type="match status" value="2"/>
</dbReference>
<feature type="compositionally biased region" description="Low complexity" evidence="14">
    <location>
        <begin position="1041"/>
        <end position="1053"/>
    </location>
</feature>
<evidence type="ECO:0000256" key="11">
    <source>
        <dbReference type="ARBA" id="ARBA00023136"/>
    </source>
</evidence>
<dbReference type="GO" id="GO:0015677">
    <property type="term" value="P:copper ion import"/>
    <property type="evidence" value="ECO:0007669"/>
    <property type="project" value="TreeGrafter"/>
</dbReference>
<sequence>MSVYVPPAGSGGGSSGSSGSGGGFCSGGCGTLADNQRTYLAGYFNAHMLSKPSWRYMYLLWLVAAALALVVAAGHHLRFRARSGSLGARWLRWTIRSRTIPLGRREASAAGHSHPRTTAGNAARMLSQPAAHAPPARRRRTLVLPPIGTLCMGFVLLVIPVLLTLIGADYVRPSAGVFDLAASFPNITDPTQSLTALPQVSRRGEDVQGAAQLARRRLHWGLGRFPAVTTIVATVTIPYRTWWTAGGRTGIMTNALVPMVVLLALKAPPFALLATRALGGFGFDRLAFLHKWGGRLVWLFAAVHVALWSVQLRIDYAFGGNMWAFVFLWQRFRWGFVSFGFLTLLTLLSIGPIRRDYYEFFYVAHIVCAIGTMVAAALHHPPLGMWLWAPLAWWGAERIYRAARTAWTNGVGFAGRKPQFVVGEQSWPGEKPPAWHGAPHGGPQHGGAQYGGPQHGYPDAPLAGPPPGWASRVGPLSSQGGHSVDSSSATMLSSPPSKTAWLSHDSQPVRGGAPLQHERIALHDEPAGMQMQKLHGQDLAGNGLDRRRTRRSARYDPVSDVIDDYSMDGAETKRFSSSADLYNQAYSSSDSAWSAHVAHAPLPPPHFTHMQSELSASSHTSHATAPYPPPFGHQAQGSFSASGSRPTTPRALQSHAPRPAMGADIAAVIRPGFAFAQVLPGKTLRLTLRTPNAVSWRPGQYVNLNVPAVRWWESHPFTVASAYDANFKSSTIFGDDDETPSGRAKGEERTMVLLLRARHGFTRHLWNYVCDRREEQLIAAGQAARKATTGVHVRALVDGPYGSTASVRWGEHASVLIICGGSGVSYGMAVLEHLCACLSQARQKGFVTTRVRFVWMLREFSHLQWVASALRRCTELVGAHQLQVDLFVTHFNQIETRVPAQPASYGAASSHAPGPSDASAAGFTEADAAQGEEFNVDAYDLTQFEGEDYSAPSATEMKINERLHSEGKLRRAKTRRATMRKKAGRGGAASRPGRANAPPMPSTQLDLGEPSGPLGDGALLAPPNPFADDGYTSSGPPSPNLLPLLSPGVVPELPVKRERPPSMLKTQSSSGLSAYAGSTHGLLAPDVESQADKDEVLLDLDADEDADVRHVAELAHPGRPRLDRIVQEEARAARGSSLLVTSCGPSSLGALLRAVVAKEIDPQGIGKGTAPRIELRNETYDWGGS</sequence>
<evidence type="ECO:0000256" key="1">
    <source>
        <dbReference type="ARBA" id="ARBA00004651"/>
    </source>
</evidence>
<feature type="transmembrane region" description="Helical" evidence="15">
    <location>
        <begin position="147"/>
        <end position="168"/>
    </location>
</feature>
<feature type="compositionally biased region" description="Gly residues" evidence="14">
    <location>
        <begin position="9"/>
        <end position="20"/>
    </location>
</feature>
<accession>A0A316Z107</accession>
<name>A0A316Z107_9BASI</name>
<keyword evidence="12" id="KW-0325">Glycoprotein</keyword>
<evidence type="ECO:0000256" key="8">
    <source>
        <dbReference type="ARBA" id="ARBA00022989"/>
    </source>
</evidence>
<feature type="transmembrane region" description="Helical" evidence="15">
    <location>
        <begin position="58"/>
        <end position="77"/>
    </location>
</feature>
<comment type="similarity">
    <text evidence="2">Belongs to the ferric reductase (FRE) family.</text>
</comment>
<dbReference type="InterPro" id="IPR013130">
    <property type="entry name" value="Fe3_Rdtase_TM_dom"/>
</dbReference>
<feature type="compositionally biased region" description="Low complexity" evidence="14">
    <location>
        <begin position="615"/>
        <end position="625"/>
    </location>
</feature>
<feature type="compositionally biased region" description="Basic residues" evidence="14">
    <location>
        <begin position="970"/>
        <end position="984"/>
    </location>
</feature>
<feature type="compositionally biased region" description="Basic and acidic residues" evidence="14">
    <location>
        <begin position="958"/>
        <end position="969"/>
    </location>
</feature>
<feature type="compositionally biased region" description="Polar residues" evidence="14">
    <location>
        <begin position="635"/>
        <end position="651"/>
    </location>
</feature>
<feature type="region of interest" description="Disordered" evidence="14">
    <location>
        <begin position="604"/>
        <end position="657"/>
    </location>
</feature>
<dbReference type="InterPro" id="IPR051410">
    <property type="entry name" value="Ferric/Cupric_Reductase"/>
</dbReference>
<evidence type="ECO:0000256" key="15">
    <source>
        <dbReference type="SAM" id="Phobius"/>
    </source>
</evidence>
<evidence type="ECO:0000256" key="10">
    <source>
        <dbReference type="ARBA" id="ARBA00023065"/>
    </source>
</evidence>
<feature type="transmembrane region" description="Helical" evidence="15">
    <location>
        <begin position="296"/>
        <end position="314"/>
    </location>
</feature>
<keyword evidence="6 15" id="KW-0812">Transmembrane</keyword>
<gene>
    <name evidence="17" type="ORF">FA09DRAFT_332387</name>
</gene>
<dbReference type="PANTHER" id="PTHR32361">
    <property type="entry name" value="FERRIC/CUPRIC REDUCTASE TRANSMEMBRANE COMPONENT"/>
    <property type="match status" value="1"/>
</dbReference>
<dbReference type="CDD" id="cd06186">
    <property type="entry name" value="NOX_Duox_like_FAD_NADP"/>
    <property type="match status" value="1"/>
</dbReference>
<evidence type="ECO:0000313" key="17">
    <source>
        <dbReference type="EMBL" id="PWN95229.1"/>
    </source>
</evidence>
<feature type="region of interest" description="Disordered" evidence="14">
    <location>
        <begin position="949"/>
        <end position="1072"/>
    </location>
</feature>
<evidence type="ECO:0000256" key="13">
    <source>
        <dbReference type="ARBA" id="ARBA00048483"/>
    </source>
</evidence>
<comment type="catalytic activity">
    <reaction evidence="13">
        <text>2 a Fe(II)-siderophore + NADP(+) + H(+) = 2 a Fe(III)-siderophore + NADPH</text>
        <dbReference type="Rhea" id="RHEA:28795"/>
        <dbReference type="Rhea" id="RHEA-COMP:11342"/>
        <dbReference type="Rhea" id="RHEA-COMP:11344"/>
        <dbReference type="ChEBI" id="CHEBI:15378"/>
        <dbReference type="ChEBI" id="CHEBI:29033"/>
        <dbReference type="ChEBI" id="CHEBI:29034"/>
        <dbReference type="ChEBI" id="CHEBI:57783"/>
        <dbReference type="ChEBI" id="CHEBI:58349"/>
        <dbReference type="EC" id="1.16.1.9"/>
    </reaction>
</comment>
<feature type="region of interest" description="Disordered" evidence="14">
    <location>
        <begin position="902"/>
        <end position="921"/>
    </location>
</feature>
<evidence type="ECO:0000256" key="9">
    <source>
        <dbReference type="ARBA" id="ARBA00023002"/>
    </source>
</evidence>
<keyword evidence="10" id="KW-0406">Ion transport</keyword>
<dbReference type="GO" id="GO:0005886">
    <property type="term" value="C:plasma membrane"/>
    <property type="evidence" value="ECO:0007669"/>
    <property type="project" value="UniProtKB-SubCell"/>
</dbReference>
<dbReference type="GO" id="GO:0006826">
    <property type="term" value="P:iron ion transport"/>
    <property type="evidence" value="ECO:0007669"/>
    <property type="project" value="TreeGrafter"/>
</dbReference>
<dbReference type="GO" id="GO:0006879">
    <property type="term" value="P:intracellular iron ion homeostasis"/>
    <property type="evidence" value="ECO:0007669"/>
    <property type="project" value="TreeGrafter"/>
</dbReference>
<dbReference type="Pfam" id="PF08022">
    <property type="entry name" value="FAD_binding_8"/>
    <property type="match status" value="1"/>
</dbReference>
<dbReference type="PROSITE" id="PS51384">
    <property type="entry name" value="FAD_FR"/>
    <property type="match status" value="1"/>
</dbReference>
<feature type="compositionally biased region" description="Low complexity" evidence="14">
    <location>
        <begin position="477"/>
        <end position="497"/>
    </location>
</feature>
<evidence type="ECO:0000259" key="16">
    <source>
        <dbReference type="PROSITE" id="PS51384"/>
    </source>
</evidence>
<dbReference type="AlphaFoldDB" id="A0A316Z107"/>
<dbReference type="RefSeq" id="XP_025595508.1">
    <property type="nucleotide sequence ID" value="XM_025743433.1"/>
</dbReference>
<evidence type="ECO:0000256" key="14">
    <source>
        <dbReference type="SAM" id="MobiDB-lite"/>
    </source>
</evidence>
<proteinExistence type="inferred from homology"/>
<dbReference type="PANTHER" id="PTHR32361:SF9">
    <property type="entry name" value="FERRIC REDUCTASE TRANSMEMBRANE COMPONENT 3-RELATED"/>
    <property type="match status" value="1"/>
</dbReference>
<reference evidence="17 18" key="1">
    <citation type="journal article" date="2018" name="Mol. Biol. Evol.">
        <title>Broad Genomic Sampling Reveals a Smut Pathogenic Ancestry of the Fungal Clade Ustilaginomycotina.</title>
        <authorList>
            <person name="Kijpornyongpan T."/>
            <person name="Mondo S.J."/>
            <person name="Barry K."/>
            <person name="Sandor L."/>
            <person name="Lee J."/>
            <person name="Lipzen A."/>
            <person name="Pangilinan J."/>
            <person name="LaButti K."/>
            <person name="Hainaut M."/>
            <person name="Henrissat B."/>
            <person name="Grigoriev I.V."/>
            <person name="Spatafora J.W."/>
            <person name="Aime M.C."/>
        </authorList>
    </citation>
    <scope>NUCLEOTIDE SEQUENCE [LARGE SCALE GENOMIC DNA]</scope>
    <source>
        <strain evidence="17 18">MCA 4186</strain>
    </source>
</reference>
<feature type="transmembrane region" description="Helical" evidence="15">
    <location>
        <begin position="255"/>
        <end position="275"/>
    </location>
</feature>
<keyword evidence="4" id="KW-0813">Transport</keyword>
<feature type="transmembrane region" description="Helical" evidence="15">
    <location>
        <begin position="360"/>
        <end position="378"/>
    </location>
</feature>
<dbReference type="Proteomes" id="UP000245946">
    <property type="component" value="Unassembled WGS sequence"/>
</dbReference>
<feature type="transmembrane region" description="Helical" evidence="15">
    <location>
        <begin position="334"/>
        <end position="353"/>
    </location>
</feature>
<dbReference type="EMBL" id="KZ819306">
    <property type="protein sequence ID" value="PWN95229.1"/>
    <property type="molecule type" value="Genomic_DNA"/>
</dbReference>
<feature type="domain" description="FAD-binding FR-type" evidence="16">
    <location>
        <begin position="658"/>
        <end position="807"/>
    </location>
</feature>
<evidence type="ECO:0000256" key="7">
    <source>
        <dbReference type="ARBA" id="ARBA00022982"/>
    </source>
</evidence>
<evidence type="ECO:0000256" key="3">
    <source>
        <dbReference type="ARBA" id="ARBA00012668"/>
    </source>
</evidence>
<organism evidence="17 18">
    <name type="scientific">Tilletiopsis washingtonensis</name>
    <dbReference type="NCBI Taxonomy" id="58919"/>
    <lineage>
        <taxon>Eukaryota</taxon>
        <taxon>Fungi</taxon>
        <taxon>Dikarya</taxon>
        <taxon>Basidiomycota</taxon>
        <taxon>Ustilaginomycotina</taxon>
        <taxon>Exobasidiomycetes</taxon>
        <taxon>Entylomatales</taxon>
        <taxon>Entylomatales incertae sedis</taxon>
        <taxon>Tilletiopsis</taxon>
    </lineage>
</organism>
<dbReference type="SUPFAM" id="SSF63380">
    <property type="entry name" value="Riboflavin synthase domain-like"/>
    <property type="match status" value="1"/>
</dbReference>
<dbReference type="InterPro" id="IPR017938">
    <property type="entry name" value="Riboflavin_synthase-like_b-brl"/>
</dbReference>
<keyword evidence="9" id="KW-0560">Oxidoreductase</keyword>
<comment type="subcellular location">
    <subcellularLocation>
        <location evidence="1">Cell membrane</location>
        <topology evidence="1">Multi-pass membrane protein</topology>
    </subcellularLocation>
</comment>
<evidence type="ECO:0000256" key="12">
    <source>
        <dbReference type="ARBA" id="ARBA00023180"/>
    </source>
</evidence>
<evidence type="ECO:0000256" key="2">
    <source>
        <dbReference type="ARBA" id="ARBA00006278"/>
    </source>
</evidence>
<dbReference type="InterPro" id="IPR013112">
    <property type="entry name" value="FAD-bd_8"/>
</dbReference>
<evidence type="ECO:0000256" key="6">
    <source>
        <dbReference type="ARBA" id="ARBA00022692"/>
    </source>
</evidence>
<protein>
    <recommendedName>
        <fullName evidence="3">ferric-chelate reductase (NADPH)</fullName>
        <ecNumber evidence="3">1.16.1.9</ecNumber>
    </recommendedName>
</protein>
<feature type="region of interest" description="Disordered" evidence="14">
    <location>
        <begin position="425"/>
        <end position="505"/>
    </location>
</feature>
<dbReference type="GO" id="GO:0052851">
    <property type="term" value="F:ferric-chelate reductase (NADPH) activity"/>
    <property type="evidence" value="ECO:0007669"/>
    <property type="project" value="UniProtKB-EC"/>
</dbReference>
<keyword evidence="7" id="KW-0249">Electron transport</keyword>
<dbReference type="Gene3D" id="2.40.30.10">
    <property type="entry name" value="Translation factors"/>
    <property type="match status" value="1"/>
</dbReference>
<dbReference type="Gene3D" id="3.40.50.80">
    <property type="entry name" value="Nucleotide-binding domain of ferredoxin-NADP reductase (FNR) module"/>
    <property type="match status" value="2"/>
</dbReference>